<dbReference type="Pfam" id="PF09084">
    <property type="entry name" value="NMT1"/>
    <property type="match status" value="1"/>
</dbReference>
<protein>
    <submittedName>
        <fullName evidence="3">Putative hydroxymethylpyrimidine transport system substrate-binding protein</fullName>
    </submittedName>
</protein>
<evidence type="ECO:0000256" key="1">
    <source>
        <dbReference type="SAM" id="SignalP"/>
    </source>
</evidence>
<evidence type="ECO:0000259" key="2">
    <source>
        <dbReference type="Pfam" id="PF09084"/>
    </source>
</evidence>
<dbReference type="Proteomes" id="UP000189941">
    <property type="component" value="Unassembled WGS sequence"/>
</dbReference>
<name>A0A1T4KYC5_9LACT</name>
<evidence type="ECO:0000313" key="4">
    <source>
        <dbReference type="Proteomes" id="UP000189941"/>
    </source>
</evidence>
<feature type="domain" description="SsuA/THI5-like" evidence="2">
    <location>
        <begin position="42"/>
        <end position="256"/>
    </location>
</feature>
<dbReference type="PANTHER" id="PTHR31528:SF3">
    <property type="entry name" value="THIAMINE BIOSYNTHESIS PROTEIN HI_0357-RELATED"/>
    <property type="match status" value="1"/>
</dbReference>
<dbReference type="EMBL" id="FUWO01000006">
    <property type="protein sequence ID" value="SJZ47381.1"/>
    <property type="molecule type" value="Genomic_DNA"/>
</dbReference>
<dbReference type="RefSeq" id="WP_078755676.1">
    <property type="nucleotide sequence ID" value="NZ_FUWO01000006.1"/>
</dbReference>
<organism evidence="3 4">
    <name type="scientific">Globicatella sulfidifaciens DSM 15739</name>
    <dbReference type="NCBI Taxonomy" id="1121925"/>
    <lineage>
        <taxon>Bacteria</taxon>
        <taxon>Bacillati</taxon>
        <taxon>Bacillota</taxon>
        <taxon>Bacilli</taxon>
        <taxon>Lactobacillales</taxon>
        <taxon>Aerococcaceae</taxon>
        <taxon>Globicatella</taxon>
    </lineage>
</organism>
<dbReference type="AlphaFoldDB" id="A0A1T4KYC5"/>
<dbReference type="STRING" id="1121925.SAMN02746011_00884"/>
<dbReference type="InterPro" id="IPR027939">
    <property type="entry name" value="NMT1/THI5"/>
</dbReference>
<dbReference type="PANTHER" id="PTHR31528">
    <property type="entry name" value="4-AMINO-5-HYDROXYMETHYL-2-METHYLPYRIMIDINE PHOSPHATE SYNTHASE THI11-RELATED"/>
    <property type="match status" value="1"/>
</dbReference>
<dbReference type="SUPFAM" id="SSF53850">
    <property type="entry name" value="Periplasmic binding protein-like II"/>
    <property type="match status" value="1"/>
</dbReference>
<keyword evidence="1" id="KW-0732">Signal</keyword>
<accession>A0A1T4KYC5</accession>
<feature type="chain" id="PRO_5013273046" evidence="1">
    <location>
        <begin position="28"/>
        <end position="328"/>
    </location>
</feature>
<feature type="signal peptide" evidence="1">
    <location>
        <begin position="1"/>
        <end position="27"/>
    </location>
</feature>
<gene>
    <name evidence="3" type="ORF">SAMN02746011_00884</name>
</gene>
<dbReference type="InterPro" id="IPR015168">
    <property type="entry name" value="SsuA/THI5"/>
</dbReference>
<dbReference type="Gene3D" id="3.40.190.10">
    <property type="entry name" value="Periplasmic binding protein-like II"/>
    <property type="match status" value="2"/>
</dbReference>
<proteinExistence type="predicted"/>
<sequence length="328" mass="36234">MKKLVVSVLSLLMALTVLPWMPQSVQAEEMMDLSLMLDWYPNANHVPIYVAIKEGYFEEEGLNLTINMPAEADDPIKLAGAGQTDIAVSYPAVLMQAVAEGIPAKAIGSLVQQRLDAVMYKKESGITTPKDLEGKKVGYSATTISENIIEAMMEHDGASYDKAEMVNVGWDLIPALATDKVDALIGAYTNHELLMLQKEGYDVDYFDFTEYGVPDSDELIFVAGNDTIEAKKPELQAFMRALKKGFDKALADPEAAIETIFENEDNAYVLDKEIEIQSWDLLQDYMVSKGDFGNLVVDDYVAFAKFLADKGSIAKELTAEELIEDLSK</sequence>
<dbReference type="GO" id="GO:0009228">
    <property type="term" value="P:thiamine biosynthetic process"/>
    <property type="evidence" value="ECO:0007669"/>
    <property type="project" value="InterPro"/>
</dbReference>
<reference evidence="4" key="1">
    <citation type="submission" date="2017-02" db="EMBL/GenBank/DDBJ databases">
        <authorList>
            <person name="Varghese N."/>
            <person name="Submissions S."/>
        </authorList>
    </citation>
    <scope>NUCLEOTIDE SEQUENCE [LARGE SCALE GENOMIC DNA]</scope>
    <source>
        <strain evidence="4">DSM 15739</strain>
    </source>
</reference>
<keyword evidence="4" id="KW-1185">Reference proteome</keyword>
<evidence type="ECO:0000313" key="3">
    <source>
        <dbReference type="EMBL" id="SJZ47381.1"/>
    </source>
</evidence>
<dbReference type="OrthoDB" id="9815602at2"/>